<name>A0A7M5XMD1_9CNID</name>
<dbReference type="EnsemblMetazoa" id="CLYHEMT026417.1">
    <property type="protein sequence ID" value="CLYHEMP026417.1"/>
    <property type="gene ID" value="CLYHEMG026417"/>
</dbReference>
<protein>
    <submittedName>
        <fullName evidence="1">Uncharacterized protein</fullName>
    </submittedName>
</protein>
<dbReference type="AlphaFoldDB" id="A0A7M5XMD1"/>
<proteinExistence type="predicted"/>
<accession>A0A7M5XMD1</accession>
<sequence length="154" mass="17873">VSQHNTVNKASDVYSLGRCIIPMVLGDQNVLVNDHFTRERLTGMLMKINSDIAGLFFNTTEDISAKRLPIHDLLSPFEHNNDDFSPQSPFYEARMHYQTLEIEPPTVNYASPEEMCLNFVRNWTMRRLRRFNTVKSDKNVFGYPISKIDMTIEN</sequence>
<evidence type="ECO:0000313" key="2">
    <source>
        <dbReference type="Proteomes" id="UP000594262"/>
    </source>
</evidence>
<organism evidence="1 2">
    <name type="scientific">Clytia hemisphaerica</name>
    <dbReference type="NCBI Taxonomy" id="252671"/>
    <lineage>
        <taxon>Eukaryota</taxon>
        <taxon>Metazoa</taxon>
        <taxon>Cnidaria</taxon>
        <taxon>Hydrozoa</taxon>
        <taxon>Hydroidolina</taxon>
        <taxon>Leptothecata</taxon>
        <taxon>Obeliida</taxon>
        <taxon>Clytiidae</taxon>
        <taxon>Clytia</taxon>
    </lineage>
</organism>
<reference evidence="1" key="1">
    <citation type="submission" date="2021-01" db="UniProtKB">
        <authorList>
            <consortium name="EnsemblMetazoa"/>
        </authorList>
    </citation>
    <scope>IDENTIFICATION</scope>
</reference>
<keyword evidence="2" id="KW-1185">Reference proteome</keyword>
<dbReference type="Proteomes" id="UP000594262">
    <property type="component" value="Unplaced"/>
</dbReference>
<evidence type="ECO:0000313" key="1">
    <source>
        <dbReference type="EnsemblMetazoa" id="CLYHEMP026417.1"/>
    </source>
</evidence>